<dbReference type="AlphaFoldDB" id="A0A0A0BRV5"/>
<reference evidence="2 3" key="2">
    <citation type="journal article" date="2015" name="Stand. Genomic Sci.">
        <title>Draft genome sequence of Cellulomonas carbonis T26(T) and comparative analysis of six Cellulomonas genomes.</title>
        <authorList>
            <person name="Zhuang W."/>
            <person name="Zhang S."/>
            <person name="Xia X."/>
            <person name="Wang G."/>
        </authorList>
    </citation>
    <scope>NUCLEOTIDE SEQUENCE [LARGE SCALE GENOMIC DNA]</scope>
    <source>
        <strain evidence="2 3">T26</strain>
    </source>
</reference>
<dbReference type="RefSeq" id="WP_043607919.1">
    <property type="nucleotide sequence ID" value="NZ_AXCY01000073.1"/>
</dbReference>
<feature type="compositionally biased region" description="Basic and acidic residues" evidence="1">
    <location>
        <begin position="8"/>
        <end position="20"/>
    </location>
</feature>
<protein>
    <submittedName>
        <fullName evidence="2">Oxidoreductase</fullName>
    </submittedName>
</protein>
<dbReference type="Proteomes" id="UP000029839">
    <property type="component" value="Unassembled WGS sequence"/>
</dbReference>
<reference evidence="2 3" key="1">
    <citation type="submission" date="2013-08" db="EMBL/GenBank/DDBJ databases">
        <title>Genome sequencing of Cellulomonas carbonis T26.</title>
        <authorList>
            <person name="Chen F."/>
            <person name="Li Y."/>
            <person name="Wang G."/>
        </authorList>
    </citation>
    <scope>NUCLEOTIDE SEQUENCE [LARGE SCALE GENOMIC DNA]</scope>
    <source>
        <strain evidence="2 3">T26</strain>
    </source>
</reference>
<name>A0A0A0BRV5_9CELL</name>
<proteinExistence type="predicted"/>
<gene>
    <name evidence="2" type="ORF">N868_18280</name>
</gene>
<sequence length="106" mass="12405">MRWPWSRRRPDEPSARDAQRLTSDHLAEFVRTRVGVEAYIEPATRVTPTTVVLVATTGEWTRRKVPDPRAARELARALGIPVYDVHLTGYPRRMREWNSRQRARRA</sequence>
<dbReference type="EMBL" id="AXCY01000073">
    <property type="protein sequence ID" value="KGM09859.1"/>
    <property type="molecule type" value="Genomic_DNA"/>
</dbReference>
<dbReference type="OrthoDB" id="5192422at2"/>
<evidence type="ECO:0000256" key="1">
    <source>
        <dbReference type="SAM" id="MobiDB-lite"/>
    </source>
</evidence>
<evidence type="ECO:0000313" key="3">
    <source>
        <dbReference type="Proteomes" id="UP000029839"/>
    </source>
</evidence>
<accession>A0A0A0BRV5</accession>
<feature type="region of interest" description="Disordered" evidence="1">
    <location>
        <begin position="1"/>
        <end position="20"/>
    </location>
</feature>
<organism evidence="2 3">
    <name type="scientific">Cellulomonas carbonis T26</name>
    <dbReference type="NCBI Taxonomy" id="947969"/>
    <lineage>
        <taxon>Bacteria</taxon>
        <taxon>Bacillati</taxon>
        <taxon>Actinomycetota</taxon>
        <taxon>Actinomycetes</taxon>
        <taxon>Micrococcales</taxon>
        <taxon>Cellulomonadaceae</taxon>
        <taxon>Cellulomonas</taxon>
    </lineage>
</organism>
<keyword evidence="3" id="KW-1185">Reference proteome</keyword>
<evidence type="ECO:0000313" key="2">
    <source>
        <dbReference type="EMBL" id="KGM09859.1"/>
    </source>
</evidence>
<comment type="caution">
    <text evidence="2">The sequence shown here is derived from an EMBL/GenBank/DDBJ whole genome shotgun (WGS) entry which is preliminary data.</text>
</comment>